<protein>
    <recommendedName>
        <fullName evidence="3">Phage major tail protein 2</fullName>
    </recommendedName>
</protein>
<dbReference type="AlphaFoldDB" id="A0A517QWR1"/>
<evidence type="ECO:0000313" key="1">
    <source>
        <dbReference type="EMBL" id="QDT36102.1"/>
    </source>
</evidence>
<proteinExistence type="predicted"/>
<organism evidence="1 2">
    <name type="scientific">Stratiformator vulcanicus</name>
    <dbReference type="NCBI Taxonomy" id="2527980"/>
    <lineage>
        <taxon>Bacteria</taxon>
        <taxon>Pseudomonadati</taxon>
        <taxon>Planctomycetota</taxon>
        <taxon>Planctomycetia</taxon>
        <taxon>Planctomycetales</taxon>
        <taxon>Planctomycetaceae</taxon>
        <taxon>Stratiformator</taxon>
    </lineage>
</organism>
<gene>
    <name evidence="1" type="ORF">Pan189_04570</name>
</gene>
<name>A0A517QWR1_9PLAN</name>
<dbReference type="EMBL" id="CP036268">
    <property type="protein sequence ID" value="QDT36102.1"/>
    <property type="molecule type" value="Genomic_DNA"/>
</dbReference>
<dbReference type="KEGG" id="svp:Pan189_04570"/>
<accession>A0A517QWR1</accession>
<evidence type="ECO:0008006" key="3">
    <source>
        <dbReference type="Google" id="ProtNLM"/>
    </source>
</evidence>
<sequence>MAVSNIVRNLRDGELVLSDGTTPTPNSLTVVLDEGDLSWTERLNTLEIKDRGSIAAGHTRKGDEESISLSFSAKWTQLIGKSANAADPLQLYEFLTFASGTGLESTSDPGEQDSLKLQFRIVDPAGVASETITFAKVYREQLTMNEADDANVISFVGRDFETKPVIERSE</sequence>
<dbReference type="OrthoDB" id="212719at2"/>
<dbReference type="RefSeq" id="WP_145362332.1">
    <property type="nucleotide sequence ID" value="NZ_CP036268.1"/>
</dbReference>
<reference evidence="1 2" key="1">
    <citation type="submission" date="2019-02" db="EMBL/GenBank/DDBJ databases">
        <title>Deep-cultivation of Planctomycetes and their phenomic and genomic characterization uncovers novel biology.</title>
        <authorList>
            <person name="Wiegand S."/>
            <person name="Jogler M."/>
            <person name="Boedeker C."/>
            <person name="Pinto D."/>
            <person name="Vollmers J."/>
            <person name="Rivas-Marin E."/>
            <person name="Kohn T."/>
            <person name="Peeters S.H."/>
            <person name="Heuer A."/>
            <person name="Rast P."/>
            <person name="Oberbeckmann S."/>
            <person name="Bunk B."/>
            <person name="Jeske O."/>
            <person name="Meyerdierks A."/>
            <person name="Storesund J.E."/>
            <person name="Kallscheuer N."/>
            <person name="Luecker S."/>
            <person name="Lage O.M."/>
            <person name="Pohl T."/>
            <person name="Merkel B.J."/>
            <person name="Hornburger P."/>
            <person name="Mueller R.-W."/>
            <person name="Bruemmer F."/>
            <person name="Labrenz M."/>
            <person name="Spormann A.M."/>
            <person name="Op den Camp H."/>
            <person name="Overmann J."/>
            <person name="Amann R."/>
            <person name="Jetten M.S.M."/>
            <person name="Mascher T."/>
            <person name="Medema M.H."/>
            <person name="Devos D.P."/>
            <person name="Kaster A.-K."/>
            <person name="Ovreas L."/>
            <person name="Rohde M."/>
            <person name="Galperin M.Y."/>
            <person name="Jogler C."/>
        </authorList>
    </citation>
    <scope>NUCLEOTIDE SEQUENCE [LARGE SCALE GENOMIC DNA]</scope>
    <source>
        <strain evidence="1 2">Pan189</strain>
    </source>
</reference>
<keyword evidence="2" id="KW-1185">Reference proteome</keyword>
<dbReference type="Proteomes" id="UP000317318">
    <property type="component" value="Chromosome"/>
</dbReference>
<evidence type="ECO:0000313" key="2">
    <source>
        <dbReference type="Proteomes" id="UP000317318"/>
    </source>
</evidence>